<dbReference type="GO" id="GO:0022625">
    <property type="term" value="C:cytosolic large ribosomal subunit"/>
    <property type="evidence" value="ECO:0007669"/>
    <property type="project" value="TreeGrafter"/>
</dbReference>
<comment type="function">
    <text evidence="7 10">This protein binds specifically to 23S rRNA; its binding is stimulated by other ribosomal proteins, e.g., L4, L17, and L20. It is important during the early stages of 50S assembly. It makes multiple contacts with different domains of the 23S rRNA in the assembled 50S subunit and ribosome.</text>
</comment>
<keyword evidence="5 7" id="KW-0687">Ribonucleoprotein</keyword>
<evidence type="ECO:0000256" key="2">
    <source>
        <dbReference type="ARBA" id="ARBA00022730"/>
    </source>
</evidence>
<reference evidence="11 12" key="1">
    <citation type="submission" date="2014-04" db="EMBL/GenBank/DDBJ databases">
        <title>Draft Genome Sequence of Synergistes jonesii.</title>
        <authorList>
            <person name="Coil D.A."/>
            <person name="Eisen J.A."/>
            <person name="Holland-Moritz H.E."/>
        </authorList>
    </citation>
    <scope>NUCLEOTIDE SEQUENCE [LARGE SCALE GENOMIC DNA]</scope>
    <source>
        <strain evidence="11 12">78-1</strain>
    </source>
</reference>
<dbReference type="Proteomes" id="UP000027665">
    <property type="component" value="Unassembled WGS sequence"/>
</dbReference>
<evidence type="ECO:0000256" key="10">
    <source>
        <dbReference type="RuleBase" id="RU004008"/>
    </source>
</evidence>
<dbReference type="Gene3D" id="3.90.470.10">
    <property type="entry name" value="Ribosomal protein L22/L17"/>
    <property type="match status" value="1"/>
</dbReference>
<keyword evidence="2 7" id="KW-0699">rRNA-binding</keyword>
<comment type="function">
    <text evidence="7">The globular domain of the protein is located near the polypeptide exit tunnel on the outside of the subunit, while an extended beta-hairpin is found that lines the wall of the exit tunnel in the center of the 70S ribosome.</text>
</comment>
<accession>A0A073IUH0</accession>
<organism evidence="11 12">
    <name type="scientific">Synergistes jonesii</name>
    <dbReference type="NCBI Taxonomy" id="2754"/>
    <lineage>
        <taxon>Bacteria</taxon>
        <taxon>Thermotogati</taxon>
        <taxon>Synergistota</taxon>
        <taxon>Synergistia</taxon>
        <taxon>Synergistales</taxon>
        <taxon>Synergistaceae</taxon>
        <taxon>Synergistes</taxon>
    </lineage>
</organism>
<keyword evidence="3 7" id="KW-0694">RNA-binding</keyword>
<dbReference type="RefSeq" id="WP_037974448.1">
    <property type="nucleotide sequence ID" value="NZ_CALIAO010000046.1"/>
</dbReference>
<keyword evidence="4 7" id="KW-0689">Ribosomal protein</keyword>
<dbReference type="STRING" id="2754.EH55_12400"/>
<comment type="caution">
    <text evidence="11">The sequence shown here is derived from an EMBL/GenBank/DDBJ whole genome shotgun (WGS) entry which is preliminary data.</text>
</comment>
<dbReference type="GO" id="GO:0019843">
    <property type="term" value="F:rRNA binding"/>
    <property type="evidence" value="ECO:0007669"/>
    <property type="project" value="UniProtKB-UniRule"/>
</dbReference>
<evidence type="ECO:0000256" key="9">
    <source>
        <dbReference type="RuleBase" id="RU004006"/>
    </source>
</evidence>
<dbReference type="Pfam" id="PF00237">
    <property type="entry name" value="Ribosomal_L22"/>
    <property type="match status" value="1"/>
</dbReference>
<evidence type="ECO:0000256" key="1">
    <source>
        <dbReference type="ARBA" id="ARBA00009451"/>
    </source>
</evidence>
<comment type="subunit">
    <text evidence="7 9">Part of the 50S ribosomal subunit.</text>
</comment>
<dbReference type="HAMAP" id="MF_01331_B">
    <property type="entry name" value="Ribosomal_uL22_B"/>
    <property type="match status" value="1"/>
</dbReference>
<dbReference type="PANTHER" id="PTHR13501:SF8">
    <property type="entry name" value="LARGE RIBOSOMAL SUBUNIT PROTEIN UL22M"/>
    <property type="match status" value="1"/>
</dbReference>
<dbReference type="GO" id="GO:0006412">
    <property type="term" value="P:translation"/>
    <property type="evidence" value="ECO:0007669"/>
    <property type="project" value="UniProtKB-UniRule"/>
</dbReference>
<name>A0A073IUH0_9BACT</name>
<keyword evidence="12" id="KW-1185">Reference proteome</keyword>
<dbReference type="eggNOG" id="COG0091">
    <property type="taxonomic scope" value="Bacteria"/>
</dbReference>
<dbReference type="EMBL" id="JMKI01000006">
    <property type="protein sequence ID" value="KEJ93101.1"/>
    <property type="molecule type" value="Genomic_DNA"/>
</dbReference>
<dbReference type="PATRIC" id="fig|2754.20.peg.470"/>
<dbReference type="InterPro" id="IPR001063">
    <property type="entry name" value="Ribosomal_uL22"/>
</dbReference>
<evidence type="ECO:0000256" key="4">
    <source>
        <dbReference type="ARBA" id="ARBA00022980"/>
    </source>
</evidence>
<dbReference type="PANTHER" id="PTHR13501">
    <property type="entry name" value="CHLOROPLAST 50S RIBOSOMAL PROTEIN L22-RELATED"/>
    <property type="match status" value="1"/>
</dbReference>
<evidence type="ECO:0000313" key="11">
    <source>
        <dbReference type="EMBL" id="KEJ93101.1"/>
    </source>
</evidence>
<evidence type="ECO:0000256" key="6">
    <source>
        <dbReference type="ARBA" id="ARBA00035207"/>
    </source>
</evidence>
<protein>
    <recommendedName>
        <fullName evidence="6 7">Large ribosomal subunit protein uL22</fullName>
    </recommendedName>
</protein>
<dbReference type="InterPro" id="IPR047867">
    <property type="entry name" value="Ribosomal_uL22_bac/org-type"/>
</dbReference>
<evidence type="ECO:0000256" key="5">
    <source>
        <dbReference type="ARBA" id="ARBA00023274"/>
    </source>
</evidence>
<dbReference type="OrthoDB" id="9805969at2"/>
<dbReference type="GeneID" id="90982765"/>
<gene>
    <name evidence="7" type="primary">rplV</name>
    <name evidence="11" type="ORF">EH55_12400</name>
</gene>
<dbReference type="InterPro" id="IPR005727">
    <property type="entry name" value="Ribosomal_uL22_bac/chlpt-type"/>
</dbReference>
<dbReference type="AlphaFoldDB" id="A0A073IUH0"/>
<dbReference type="CDD" id="cd00336">
    <property type="entry name" value="Ribosomal_L22"/>
    <property type="match status" value="1"/>
</dbReference>
<sequence length="110" mass="12251">MEVKASAKNLRVSANKVRRVLALVRGKNASDALMILKYTPNKPARFAEKVLKSAVANAEHNHGLDMDKLVVKAAMADQGSYMKRFRPVAQGRAHAFRHHTCHITMVVCEK</sequence>
<evidence type="ECO:0000256" key="3">
    <source>
        <dbReference type="ARBA" id="ARBA00022884"/>
    </source>
</evidence>
<dbReference type="InterPro" id="IPR036394">
    <property type="entry name" value="Ribosomal_uL22_sf"/>
</dbReference>
<dbReference type="GO" id="GO:0003735">
    <property type="term" value="F:structural constituent of ribosome"/>
    <property type="evidence" value="ECO:0007669"/>
    <property type="project" value="InterPro"/>
</dbReference>
<evidence type="ECO:0000256" key="8">
    <source>
        <dbReference type="RuleBase" id="RU004005"/>
    </source>
</evidence>
<evidence type="ECO:0000313" key="12">
    <source>
        <dbReference type="Proteomes" id="UP000027665"/>
    </source>
</evidence>
<evidence type="ECO:0000256" key="7">
    <source>
        <dbReference type="HAMAP-Rule" id="MF_01331"/>
    </source>
</evidence>
<proteinExistence type="inferred from homology"/>
<comment type="similarity">
    <text evidence="1 7 8">Belongs to the universal ribosomal protein uL22 family.</text>
</comment>
<dbReference type="NCBIfam" id="TIGR01044">
    <property type="entry name" value="rplV_bact"/>
    <property type="match status" value="1"/>
</dbReference>
<dbReference type="SUPFAM" id="SSF54843">
    <property type="entry name" value="Ribosomal protein L22"/>
    <property type="match status" value="1"/>
</dbReference>